<dbReference type="OrthoDB" id="7042322at2759"/>
<dbReference type="Gene3D" id="3.90.1150.10">
    <property type="entry name" value="Aspartate Aminotransferase, domain 1"/>
    <property type="match status" value="1"/>
</dbReference>
<dbReference type="GO" id="GO:0008483">
    <property type="term" value="F:transaminase activity"/>
    <property type="evidence" value="ECO:0007669"/>
    <property type="project" value="TreeGrafter"/>
</dbReference>
<sequence>MSISQRGAARLSSSKSSPYPSPSGPYYDPELHPQGVINLSTAENSLLSHKILPILNEQSIKSQHLRYRVTLLRSSTPQLADLLPTYVNYRKPVRPVTRANSVAGPGVGSLLAQLFWAICEPGEGVLLSAPYYHDYERDIVFPAEAKTVLAHVPAHVDPLSPDVIPILKQRIQSSNAEGVPIRCLLLCNPHNPIPRCYPRETIEGYIALAQQFNLHLVVDEVFAYTTLSTDSNPHPTPFISVLSLPIWQDPTAAFLQRLHVLAGPTKDLGCSGLKAGLLVTENADVRTLVERGLLPTPISGATEAALTGLLLDEERLTILLEENRRQCAEAMGLCSRWATYHDLPIVEANAGVYFILDLSPVVTNLGLEQGGLEEVSITSQLMRRMITNKVYINPLALDADPQKYRFRFIYTHVQDTLKLALRRLEAAFGLGSFPEVAES</sequence>
<dbReference type="SUPFAM" id="SSF53383">
    <property type="entry name" value="PLP-dependent transferases"/>
    <property type="match status" value="1"/>
</dbReference>
<dbReference type="InParanoid" id="A0A1Y2AWN0"/>
<dbReference type="GO" id="GO:0006520">
    <property type="term" value="P:amino acid metabolic process"/>
    <property type="evidence" value="ECO:0007669"/>
    <property type="project" value="TreeGrafter"/>
</dbReference>
<evidence type="ECO:0000313" key="5">
    <source>
        <dbReference type="Proteomes" id="UP000193986"/>
    </source>
</evidence>
<dbReference type="PANTHER" id="PTHR43795:SF39">
    <property type="entry name" value="AMINOTRANSFERASE CLASS I_CLASSII DOMAIN-CONTAINING PROTEIN"/>
    <property type="match status" value="1"/>
</dbReference>
<feature type="region of interest" description="Disordered" evidence="2">
    <location>
        <begin position="1"/>
        <end position="27"/>
    </location>
</feature>
<dbReference type="Proteomes" id="UP000193986">
    <property type="component" value="Unassembled WGS sequence"/>
</dbReference>
<feature type="domain" description="Aminotransferase class I/classII large" evidence="3">
    <location>
        <begin position="36"/>
        <end position="424"/>
    </location>
</feature>
<dbReference type="CDD" id="cd00609">
    <property type="entry name" value="AAT_like"/>
    <property type="match status" value="1"/>
</dbReference>
<dbReference type="AlphaFoldDB" id="A0A1Y2AWN0"/>
<dbReference type="InterPro" id="IPR015424">
    <property type="entry name" value="PyrdxlP-dep_Trfase"/>
</dbReference>
<comment type="caution">
    <text evidence="4">The sequence shown here is derived from an EMBL/GenBank/DDBJ whole genome shotgun (WGS) entry which is preliminary data.</text>
</comment>
<evidence type="ECO:0000313" key="4">
    <source>
        <dbReference type="EMBL" id="ORY26710.1"/>
    </source>
</evidence>
<reference evidence="4 5" key="1">
    <citation type="submission" date="2016-07" db="EMBL/GenBank/DDBJ databases">
        <title>Pervasive Adenine N6-methylation of Active Genes in Fungi.</title>
        <authorList>
            <consortium name="DOE Joint Genome Institute"/>
            <person name="Mondo S.J."/>
            <person name="Dannebaum R.O."/>
            <person name="Kuo R.C."/>
            <person name="Labutti K."/>
            <person name="Haridas S."/>
            <person name="Kuo A."/>
            <person name="Salamov A."/>
            <person name="Ahrendt S.R."/>
            <person name="Lipzen A."/>
            <person name="Sullivan W."/>
            <person name="Andreopoulos W.B."/>
            <person name="Clum A."/>
            <person name="Lindquist E."/>
            <person name="Daum C."/>
            <person name="Ramamoorthy G.K."/>
            <person name="Gryganskyi A."/>
            <person name="Culley D."/>
            <person name="Magnuson J.K."/>
            <person name="James T.Y."/>
            <person name="O'Malley M.A."/>
            <person name="Stajich J.E."/>
            <person name="Spatafora J.W."/>
            <person name="Visel A."/>
            <person name="Grigoriev I.V."/>
        </authorList>
    </citation>
    <scope>NUCLEOTIDE SEQUENCE [LARGE SCALE GENOMIC DNA]</scope>
    <source>
        <strain evidence="4 5">68-887.2</strain>
    </source>
</reference>
<dbReference type="InterPro" id="IPR050478">
    <property type="entry name" value="Ethylene_sulfur-biosynth"/>
</dbReference>
<protein>
    <submittedName>
        <fullName evidence="4">Pyridoxal phosphate-dependent transferase</fullName>
    </submittedName>
</protein>
<name>A0A1Y2AWN0_9TREE</name>
<dbReference type="EMBL" id="MCFC01000045">
    <property type="protein sequence ID" value="ORY26710.1"/>
    <property type="molecule type" value="Genomic_DNA"/>
</dbReference>
<feature type="compositionally biased region" description="Low complexity" evidence="2">
    <location>
        <begin position="12"/>
        <end position="27"/>
    </location>
</feature>
<keyword evidence="5" id="KW-1185">Reference proteome</keyword>
<dbReference type="Pfam" id="PF00155">
    <property type="entry name" value="Aminotran_1_2"/>
    <property type="match status" value="1"/>
</dbReference>
<dbReference type="GO" id="GO:0030170">
    <property type="term" value="F:pyridoxal phosphate binding"/>
    <property type="evidence" value="ECO:0007669"/>
    <property type="project" value="InterPro"/>
</dbReference>
<dbReference type="PRINTS" id="PR00753">
    <property type="entry name" value="ACCSYNTHASE"/>
</dbReference>
<dbReference type="PANTHER" id="PTHR43795">
    <property type="entry name" value="BIFUNCTIONAL ASPARTATE AMINOTRANSFERASE AND GLUTAMATE/ASPARTATE-PREPHENATE AMINOTRANSFERASE-RELATED"/>
    <property type="match status" value="1"/>
</dbReference>
<dbReference type="InterPro" id="IPR015421">
    <property type="entry name" value="PyrdxlP-dep_Trfase_major"/>
</dbReference>
<organism evidence="4 5">
    <name type="scientific">Naematelia encephala</name>
    <dbReference type="NCBI Taxonomy" id="71784"/>
    <lineage>
        <taxon>Eukaryota</taxon>
        <taxon>Fungi</taxon>
        <taxon>Dikarya</taxon>
        <taxon>Basidiomycota</taxon>
        <taxon>Agaricomycotina</taxon>
        <taxon>Tremellomycetes</taxon>
        <taxon>Tremellales</taxon>
        <taxon>Naemateliaceae</taxon>
        <taxon>Naematelia</taxon>
    </lineage>
</organism>
<keyword evidence="1" id="KW-0663">Pyridoxal phosphate</keyword>
<evidence type="ECO:0000256" key="2">
    <source>
        <dbReference type="SAM" id="MobiDB-lite"/>
    </source>
</evidence>
<dbReference type="STRING" id="71784.A0A1Y2AWN0"/>
<dbReference type="InterPro" id="IPR015422">
    <property type="entry name" value="PyrdxlP-dep_Trfase_small"/>
</dbReference>
<evidence type="ECO:0000256" key="1">
    <source>
        <dbReference type="ARBA" id="ARBA00022898"/>
    </source>
</evidence>
<proteinExistence type="predicted"/>
<keyword evidence="4" id="KW-0808">Transferase</keyword>
<gene>
    <name evidence="4" type="ORF">BCR39DRAFT_540555</name>
</gene>
<dbReference type="Gene3D" id="3.40.640.10">
    <property type="entry name" value="Type I PLP-dependent aspartate aminotransferase-like (Major domain)"/>
    <property type="match status" value="1"/>
</dbReference>
<dbReference type="InterPro" id="IPR004839">
    <property type="entry name" value="Aminotransferase_I/II_large"/>
</dbReference>
<accession>A0A1Y2AWN0</accession>
<evidence type="ECO:0000259" key="3">
    <source>
        <dbReference type="Pfam" id="PF00155"/>
    </source>
</evidence>